<proteinExistence type="predicted"/>
<feature type="transmembrane region" description="Helical" evidence="1">
    <location>
        <begin position="36"/>
        <end position="55"/>
    </location>
</feature>
<dbReference type="Gene3D" id="1.20.144.10">
    <property type="entry name" value="Phosphatidic acid phosphatase type 2/haloperoxidase"/>
    <property type="match status" value="1"/>
</dbReference>
<keyword evidence="1" id="KW-0472">Membrane</keyword>
<name>A0A6C1KCN1_XANAU</name>
<dbReference type="InterPro" id="IPR036938">
    <property type="entry name" value="PAP2/HPO_sf"/>
</dbReference>
<dbReference type="InterPro" id="IPR000326">
    <property type="entry name" value="PAP2/HPO"/>
</dbReference>
<evidence type="ECO:0000313" key="3">
    <source>
        <dbReference type="EMBL" id="TLX40994.1"/>
    </source>
</evidence>
<feature type="transmembrane region" description="Helical" evidence="1">
    <location>
        <begin position="230"/>
        <end position="248"/>
    </location>
</feature>
<feature type="transmembrane region" description="Helical" evidence="1">
    <location>
        <begin position="91"/>
        <end position="110"/>
    </location>
</feature>
<organism evidence="3 4">
    <name type="scientific">Xanthobacter autotrophicus</name>
    <dbReference type="NCBI Taxonomy" id="280"/>
    <lineage>
        <taxon>Bacteria</taxon>
        <taxon>Pseudomonadati</taxon>
        <taxon>Pseudomonadota</taxon>
        <taxon>Alphaproteobacteria</taxon>
        <taxon>Hyphomicrobiales</taxon>
        <taxon>Xanthobacteraceae</taxon>
        <taxon>Xanthobacter</taxon>
    </lineage>
</organism>
<sequence>MGASCLYIAASICGGARPFRKRLDQSGWRSGDALKWVLFFALVIGAAVAILFTVFPDWDMAIASLFWDAQGRHFVLAGAPWAQTVRNLANWIPWAIAAPAFAAIVLKLLFPRRKMFMPARAAVLLAFTMAVGPGLLVNGILKQEWGRPRPVHVDTFGGRDAFKSWYETDGTCPGNCSFVSGEGALGFWMTAPASLVPGPAGAVAMVAAVVFASVAGGLRIAFGGHFFTDVVFSGVLVIVLVVLTRYFLYDRKGAPSDAAVELIIGRTGLKLRTLIQRVWRRVRRRPLPPPRTGL</sequence>
<dbReference type="SUPFAM" id="SSF48317">
    <property type="entry name" value="Acid phosphatase/Vanadium-dependent haloperoxidase"/>
    <property type="match status" value="1"/>
</dbReference>
<evidence type="ECO:0000256" key="1">
    <source>
        <dbReference type="SAM" id="Phobius"/>
    </source>
</evidence>
<accession>A0A6C1KCN1</accession>
<keyword evidence="1" id="KW-0812">Transmembrane</keyword>
<dbReference type="EMBL" id="VAUP01000041">
    <property type="protein sequence ID" value="TLX40994.1"/>
    <property type="molecule type" value="Genomic_DNA"/>
</dbReference>
<protein>
    <submittedName>
        <fullName evidence="3">Phosphatase PAP2 family protein</fullName>
    </submittedName>
</protein>
<gene>
    <name evidence="3" type="ORF">FBQ73_21390</name>
</gene>
<comment type="caution">
    <text evidence="3">The sequence shown here is derived from an EMBL/GenBank/DDBJ whole genome shotgun (WGS) entry which is preliminary data.</text>
</comment>
<dbReference type="OrthoDB" id="9813524at2"/>
<feature type="transmembrane region" description="Helical" evidence="1">
    <location>
        <begin position="122"/>
        <end position="141"/>
    </location>
</feature>
<dbReference type="Pfam" id="PF01569">
    <property type="entry name" value="PAP2"/>
    <property type="match status" value="1"/>
</dbReference>
<dbReference type="AlphaFoldDB" id="A0A6C1KCN1"/>
<reference evidence="3 4" key="1">
    <citation type="submission" date="2019-05" db="EMBL/GenBank/DDBJ databases">
        <authorList>
            <person name="Zhou X."/>
        </authorList>
    </citation>
    <scope>NUCLEOTIDE SEQUENCE [LARGE SCALE GENOMIC DNA]</scope>
    <source>
        <strain evidence="3 4">DSM 432</strain>
    </source>
</reference>
<feature type="domain" description="Phosphatidic acid phosphatase type 2/haloperoxidase" evidence="2">
    <location>
        <begin position="122"/>
        <end position="250"/>
    </location>
</feature>
<keyword evidence="1" id="KW-1133">Transmembrane helix</keyword>
<dbReference type="Proteomes" id="UP000305131">
    <property type="component" value="Unassembled WGS sequence"/>
</dbReference>
<evidence type="ECO:0000259" key="2">
    <source>
        <dbReference type="Pfam" id="PF01569"/>
    </source>
</evidence>
<evidence type="ECO:0000313" key="4">
    <source>
        <dbReference type="Proteomes" id="UP000305131"/>
    </source>
</evidence>
<feature type="transmembrane region" description="Helical" evidence="1">
    <location>
        <begin position="198"/>
        <end position="218"/>
    </location>
</feature>